<dbReference type="InterPro" id="IPR025361">
    <property type="entry name" value="DUF4265"/>
</dbReference>
<keyword evidence="2" id="KW-1185">Reference proteome</keyword>
<dbReference type="AlphaFoldDB" id="A0A2W2EHP3"/>
<accession>A0A2W2EHP3</accession>
<protein>
    <submittedName>
        <fullName evidence="1">Uncharacterized protein</fullName>
    </submittedName>
</protein>
<name>A0A2W2EHP3_9ACTN</name>
<dbReference type="Proteomes" id="UP000248924">
    <property type="component" value="Unassembled WGS sequence"/>
</dbReference>
<gene>
    <name evidence="1" type="ORF">C1I95_02760</name>
</gene>
<proteinExistence type="predicted"/>
<evidence type="ECO:0000313" key="1">
    <source>
        <dbReference type="EMBL" id="PZG23816.1"/>
    </source>
</evidence>
<reference evidence="1 2" key="1">
    <citation type="submission" date="2018-01" db="EMBL/GenBank/DDBJ databases">
        <title>Draft genome sequence of Jishengella sp. NA12.</title>
        <authorList>
            <person name="Sahin N."/>
            <person name="Ay H."/>
            <person name="Saygin H."/>
        </authorList>
    </citation>
    <scope>NUCLEOTIDE SEQUENCE [LARGE SCALE GENOMIC DNA]</scope>
    <source>
        <strain evidence="1 2">NA12</strain>
    </source>
</reference>
<evidence type="ECO:0000313" key="2">
    <source>
        <dbReference type="Proteomes" id="UP000248924"/>
    </source>
</evidence>
<comment type="caution">
    <text evidence="1">The sequence shown here is derived from an EMBL/GenBank/DDBJ whole genome shotgun (WGS) entry which is preliminary data.</text>
</comment>
<sequence length="114" mass="12146">MPSTGDAVVTPAAAERVRVWFPMSGRPASALGMRAEALSPDRVRLPFAPWAALDAAKGDIFRVQREEDGQLWVREKLEASGYCAIRVILAADSPLGPLDVGTEAMWPSGVPTAA</sequence>
<dbReference type="EMBL" id="POTY01000007">
    <property type="protein sequence ID" value="PZG23816.1"/>
    <property type="molecule type" value="Genomic_DNA"/>
</dbReference>
<dbReference type="Pfam" id="PF14085">
    <property type="entry name" value="DUF4265"/>
    <property type="match status" value="1"/>
</dbReference>
<organism evidence="1 2">
    <name type="scientific">Micromonospora craterilacus</name>
    <dbReference type="NCBI Taxonomy" id="1655439"/>
    <lineage>
        <taxon>Bacteria</taxon>
        <taxon>Bacillati</taxon>
        <taxon>Actinomycetota</taxon>
        <taxon>Actinomycetes</taxon>
        <taxon>Micromonosporales</taxon>
        <taxon>Micromonosporaceae</taxon>
        <taxon>Micromonospora</taxon>
    </lineage>
</organism>